<proteinExistence type="predicted"/>
<organism evidence="2 3">
    <name type="scientific">Micromonospora zingiberis</name>
    <dbReference type="NCBI Taxonomy" id="2053011"/>
    <lineage>
        <taxon>Bacteria</taxon>
        <taxon>Bacillati</taxon>
        <taxon>Actinomycetota</taxon>
        <taxon>Actinomycetes</taxon>
        <taxon>Micromonosporales</taxon>
        <taxon>Micromonosporaceae</taxon>
        <taxon>Micromonospora</taxon>
    </lineage>
</organism>
<keyword evidence="3" id="KW-1185">Reference proteome</keyword>
<evidence type="ECO:0000313" key="2">
    <source>
        <dbReference type="EMBL" id="TCB96803.1"/>
    </source>
</evidence>
<evidence type="ECO:0000256" key="1">
    <source>
        <dbReference type="SAM" id="MobiDB-lite"/>
    </source>
</evidence>
<reference evidence="2 3" key="1">
    <citation type="submission" date="2019-02" db="EMBL/GenBank/DDBJ databases">
        <title>Jishengella sp. nov., isolated from a root of Zingiber montanum.</title>
        <authorList>
            <person name="Kuncharoen N."/>
            <person name="Kudo T."/>
            <person name="Masahiro Y."/>
            <person name="Ohkuma M."/>
            <person name="Tanasupawat S."/>
        </authorList>
    </citation>
    <scope>NUCLEOTIDE SEQUENCE [LARGE SCALE GENOMIC DNA]</scope>
    <source>
        <strain evidence="2 3">PLAI 1-1</strain>
    </source>
</reference>
<sequence>MFLITDGTRPIDTDRSLPHPVRDQTATETNMRIDFRAARVVPGCGGELPEPGTDQDARRTLR</sequence>
<dbReference type="AlphaFoldDB" id="A0A4R0GKA9"/>
<gene>
    <name evidence="2" type="ORF">E0H26_14410</name>
</gene>
<feature type="compositionally biased region" description="Basic and acidic residues" evidence="1">
    <location>
        <begin position="9"/>
        <end position="22"/>
    </location>
</feature>
<comment type="caution">
    <text evidence="2">The sequence shown here is derived from an EMBL/GenBank/DDBJ whole genome shotgun (WGS) entry which is preliminary data.</text>
</comment>
<dbReference type="RefSeq" id="WP_131304116.1">
    <property type="nucleotide sequence ID" value="NZ_SJJR01000008.1"/>
</dbReference>
<protein>
    <submittedName>
        <fullName evidence="2">Uncharacterized protein</fullName>
    </submittedName>
</protein>
<accession>A0A4R0GKA9</accession>
<name>A0A4R0GKA9_9ACTN</name>
<dbReference type="EMBL" id="SJJR01000008">
    <property type="protein sequence ID" value="TCB96803.1"/>
    <property type="molecule type" value="Genomic_DNA"/>
</dbReference>
<evidence type="ECO:0000313" key="3">
    <source>
        <dbReference type="Proteomes" id="UP000292274"/>
    </source>
</evidence>
<feature type="region of interest" description="Disordered" evidence="1">
    <location>
        <begin position="42"/>
        <end position="62"/>
    </location>
</feature>
<dbReference type="Proteomes" id="UP000292274">
    <property type="component" value="Unassembled WGS sequence"/>
</dbReference>
<feature type="region of interest" description="Disordered" evidence="1">
    <location>
        <begin position="1"/>
        <end position="28"/>
    </location>
</feature>